<evidence type="ECO:0000259" key="7">
    <source>
        <dbReference type="PROSITE" id="PS50119"/>
    </source>
</evidence>
<dbReference type="PROSITE" id="PS50119">
    <property type="entry name" value="ZF_BBOX"/>
    <property type="match status" value="1"/>
</dbReference>
<evidence type="ECO:0000256" key="1">
    <source>
        <dbReference type="ARBA" id="ARBA00022723"/>
    </source>
</evidence>
<sequence>MAYQASFSEEDLNCPVCYELFTNPVVLECSHSFCQTCIDKCWNGQFRRTCPVCRALCLSERPPVSLVLRNIVESFRARQQSSVEETEECREERQGRESTQTPEERCSAHGKRFFFFCEDDQEALCTVCQRSRRHKDHQIIPLEEAAQELKGKVRLSLRPLKEDLMTFEKQKADCLRTTQFIKKQTRLTMDLVKKDFEQLHHFLRLEEAARISMLEDEAEMKNEIMQEKLEDLSNKIMSLSDTIQNKESDLEKDDIQFLQVYKSYTDSVPYSLQDSNVLEPDSLIDVAKHVGNLKFKVWEKMLGQVQYSPIIMEPNSAAKWLKLSEDLTSVHYGDLQSDIPDNPERFDLCVCVLGNETLGTGVHCWEVEVGNKTKWDLGVVMESVSRQGILNVNSESGFWALALREGGQYSASTKPWTRLCVKRKPHRIRVCLNNNDKEISFYDPLDMTHIYTFSHLPTKKFIPFFSPCVSDKGSNTEPLRILAVKVAITPELAD</sequence>
<dbReference type="Pfam" id="PF13445">
    <property type="entry name" value="zf-RING_UBOX"/>
    <property type="match status" value="1"/>
</dbReference>
<dbReference type="FunFam" id="2.60.120.920:FF:000004">
    <property type="entry name" value="Butyrophilin subfamily 1 member A1"/>
    <property type="match status" value="1"/>
</dbReference>
<dbReference type="PROSITE" id="PS00518">
    <property type="entry name" value="ZF_RING_1"/>
    <property type="match status" value="1"/>
</dbReference>
<dbReference type="InterPro" id="IPR013320">
    <property type="entry name" value="ConA-like_dom_sf"/>
</dbReference>
<evidence type="ECO:0000256" key="4">
    <source>
        <dbReference type="PROSITE-ProRule" id="PRU00024"/>
    </source>
</evidence>
<reference evidence="9 10" key="1">
    <citation type="submission" date="2020-04" db="EMBL/GenBank/DDBJ databases">
        <title>Chromosome-level genome assembly of a cyprinid fish Onychostoma macrolepis by integration of Nanopore Sequencing, Bionano and Hi-C technology.</title>
        <authorList>
            <person name="Wang D."/>
        </authorList>
    </citation>
    <scope>NUCLEOTIDE SEQUENCE [LARGE SCALE GENOMIC DNA]</scope>
    <source>
        <strain evidence="9">SWU-2019</strain>
        <tissue evidence="9">Muscle</tissue>
    </source>
</reference>
<dbReference type="SUPFAM" id="SSF57845">
    <property type="entry name" value="B-box zinc-binding domain"/>
    <property type="match status" value="1"/>
</dbReference>
<dbReference type="SMART" id="SM00449">
    <property type="entry name" value="SPRY"/>
    <property type="match status" value="1"/>
</dbReference>
<dbReference type="Pfam" id="PF13765">
    <property type="entry name" value="PRY"/>
    <property type="match status" value="1"/>
</dbReference>
<dbReference type="PANTHER" id="PTHR24103">
    <property type="entry name" value="E3 UBIQUITIN-PROTEIN LIGASE TRIM"/>
    <property type="match status" value="1"/>
</dbReference>
<feature type="coiled-coil region" evidence="5">
    <location>
        <begin position="215"/>
        <end position="249"/>
    </location>
</feature>
<dbReference type="InterPro" id="IPR003877">
    <property type="entry name" value="SPRY_dom"/>
</dbReference>
<proteinExistence type="predicted"/>
<feature type="domain" description="B30.2/SPRY" evidence="8">
    <location>
        <begin position="290"/>
        <end position="488"/>
    </location>
</feature>
<dbReference type="PROSITE" id="PS50089">
    <property type="entry name" value="ZF_RING_2"/>
    <property type="match status" value="1"/>
</dbReference>
<dbReference type="SMART" id="SM00589">
    <property type="entry name" value="PRY"/>
    <property type="match status" value="1"/>
</dbReference>
<evidence type="ECO:0000256" key="3">
    <source>
        <dbReference type="ARBA" id="ARBA00022833"/>
    </source>
</evidence>
<comment type="caution">
    <text evidence="9">The sequence shown here is derived from an EMBL/GenBank/DDBJ whole genome shotgun (WGS) entry which is preliminary data.</text>
</comment>
<organism evidence="9 10">
    <name type="scientific">Onychostoma macrolepis</name>
    <dbReference type="NCBI Taxonomy" id="369639"/>
    <lineage>
        <taxon>Eukaryota</taxon>
        <taxon>Metazoa</taxon>
        <taxon>Chordata</taxon>
        <taxon>Craniata</taxon>
        <taxon>Vertebrata</taxon>
        <taxon>Euteleostomi</taxon>
        <taxon>Actinopterygii</taxon>
        <taxon>Neopterygii</taxon>
        <taxon>Teleostei</taxon>
        <taxon>Ostariophysi</taxon>
        <taxon>Cypriniformes</taxon>
        <taxon>Cyprinidae</taxon>
        <taxon>Acrossocheilinae</taxon>
        <taxon>Onychostoma</taxon>
    </lineage>
</organism>
<dbReference type="PROSITE" id="PS50188">
    <property type="entry name" value="B302_SPRY"/>
    <property type="match status" value="1"/>
</dbReference>
<dbReference type="GO" id="GO:0008270">
    <property type="term" value="F:zinc ion binding"/>
    <property type="evidence" value="ECO:0007669"/>
    <property type="project" value="UniProtKB-KW"/>
</dbReference>
<dbReference type="InterPro" id="IPR001870">
    <property type="entry name" value="B30.2/SPRY"/>
</dbReference>
<dbReference type="SUPFAM" id="SSF49899">
    <property type="entry name" value="Concanavalin A-like lectins/glucanases"/>
    <property type="match status" value="1"/>
</dbReference>
<keyword evidence="10" id="KW-1185">Reference proteome</keyword>
<dbReference type="Pfam" id="PF00622">
    <property type="entry name" value="SPRY"/>
    <property type="match status" value="1"/>
</dbReference>
<protein>
    <recommendedName>
        <fullName evidence="11">Zinc-binding protein A33-like</fullName>
    </recommendedName>
</protein>
<dbReference type="CDD" id="cd13733">
    <property type="entry name" value="SPRY_PRY_C-I_1"/>
    <property type="match status" value="1"/>
</dbReference>
<dbReference type="AlphaFoldDB" id="A0A7J6CEJ6"/>
<feature type="domain" description="RING-type" evidence="6">
    <location>
        <begin position="14"/>
        <end position="54"/>
    </location>
</feature>
<dbReference type="InterPro" id="IPR017907">
    <property type="entry name" value="Znf_RING_CS"/>
</dbReference>
<dbReference type="SMART" id="SM00336">
    <property type="entry name" value="BBOX"/>
    <property type="match status" value="1"/>
</dbReference>
<gene>
    <name evidence="9" type="ORF">G5714_013166</name>
</gene>
<dbReference type="InterPro" id="IPR027370">
    <property type="entry name" value="Znf-RING_euk"/>
</dbReference>
<dbReference type="SUPFAM" id="SSF57850">
    <property type="entry name" value="RING/U-box"/>
    <property type="match status" value="1"/>
</dbReference>
<dbReference type="InterPro" id="IPR050143">
    <property type="entry name" value="TRIM/RBCC"/>
</dbReference>
<keyword evidence="3" id="KW-0862">Zinc</keyword>
<evidence type="ECO:0008006" key="11">
    <source>
        <dbReference type="Google" id="ProtNLM"/>
    </source>
</evidence>
<dbReference type="PRINTS" id="PR01407">
    <property type="entry name" value="BUTYPHLNCDUF"/>
</dbReference>
<dbReference type="EMBL" id="JAAMOB010000013">
    <property type="protein sequence ID" value="KAF4105504.1"/>
    <property type="molecule type" value="Genomic_DNA"/>
</dbReference>
<dbReference type="Gene3D" id="3.30.160.60">
    <property type="entry name" value="Classic Zinc Finger"/>
    <property type="match status" value="1"/>
</dbReference>
<evidence type="ECO:0000256" key="2">
    <source>
        <dbReference type="ARBA" id="ARBA00022771"/>
    </source>
</evidence>
<dbReference type="SMART" id="SM00184">
    <property type="entry name" value="RING"/>
    <property type="match status" value="1"/>
</dbReference>
<dbReference type="InterPro" id="IPR013083">
    <property type="entry name" value="Znf_RING/FYVE/PHD"/>
</dbReference>
<evidence type="ECO:0000259" key="6">
    <source>
        <dbReference type="PROSITE" id="PS50089"/>
    </source>
</evidence>
<keyword evidence="5" id="KW-0175">Coiled coil</keyword>
<dbReference type="OrthoDB" id="6105938at2759"/>
<dbReference type="InterPro" id="IPR000315">
    <property type="entry name" value="Znf_B-box"/>
</dbReference>
<dbReference type="InterPro" id="IPR001841">
    <property type="entry name" value="Znf_RING"/>
</dbReference>
<evidence type="ECO:0000259" key="8">
    <source>
        <dbReference type="PROSITE" id="PS50188"/>
    </source>
</evidence>
<dbReference type="Proteomes" id="UP000579812">
    <property type="component" value="Unassembled WGS sequence"/>
</dbReference>
<dbReference type="InterPro" id="IPR003879">
    <property type="entry name" value="Butyrophylin_SPRY"/>
</dbReference>
<dbReference type="Gene3D" id="2.60.120.920">
    <property type="match status" value="1"/>
</dbReference>
<dbReference type="Pfam" id="PF00643">
    <property type="entry name" value="zf-B_box"/>
    <property type="match status" value="1"/>
</dbReference>
<dbReference type="CDD" id="cd19772">
    <property type="entry name" value="Bbox2_TRIM21_C-IV"/>
    <property type="match status" value="1"/>
</dbReference>
<keyword evidence="1" id="KW-0479">Metal-binding</keyword>
<evidence type="ECO:0000256" key="5">
    <source>
        <dbReference type="SAM" id="Coils"/>
    </source>
</evidence>
<feature type="domain" description="B box-type" evidence="7">
    <location>
        <begin position="101"/>
        <end position="142"/>
    </location>
</feature>
<name>A0A7J6CEJ6_9TELE</name>
<accession>A0A7J6CEJ6</accession>
<dbReference type="InterPro" id="IPR043136">
    <property type="entry name" value="B30.2/SPRY_sf"/>
</dbReference>
<evidence type="ECO:0000313" key="9">
    <source>
        <dbReference type="EMBL" id="KAF4105504.1"/>
    </source>
</evidence>
<dbReference type="Gene3D" id="3.30.40.10">
    <property type="entry name" value="Zinc/RING finger domain, C3HC4 (zinc finger)"/>
    <property type="match status" value="1"/>
</dbReference>
<dbReference type="InterPro" id="IPR006574">
    <property type="entry name" value="PRY"/>
</dbReference>
<evidence type="ECO:0000313" key="10">
    <source>
        <dbReference type="Proteomes" id="UP000579812"/>
    </source>
</evidence>
<keyword evidence="2 4" id="KW-0863">Zinc-finger</keyword>